<keyword evidence="4" id="KW-1185">Reference proteome</keyword>
<feature type="domain" description="Glutaredoxin" evidence="2">
    <location>
        <begin position="129"/>
        <end position="192"/>
    </location>
</feature>
<dbReference type="EMBL" id="JARIHO010000010">
    <property type="protein sequence ID" value="KAJ7354631.1"/>
    <property type="molecule type" value="Genomic_DNA"/>
</dbReference>
<evidence type="ECO:0000256" key="1">
    <source>
        <dbReference type="SAM" id="Phobius"/>
    </source>
</evidence>
<dbReference type="GO" id="GO:0034599">
    <property type="term" value="P:cellular response to oxidative stress"/>
    <property type="evidence" value="ECO:0007669"/>
    <property type="project" value="TreeGrafter"/>
</dbReference>
<dbReference type="GO" id="GO:0015038">
    <property type="term" value="F:glutathione disulfide oxidoreductase activity"/>
    <property type="evidence" value="ECO:0007669"/>
    <property type="project" value="TreeGrafter"/>
</dbReference>
<dbReference type="GO" id="GO:0000324">
    <property type="term" value="C:fungal-type vacuole"/>
    <property type="evidence" value="ECO:0007669"/>
    <property type="project" value="TreeGrafter"/>
</dbReference>
<dbReference type="InterPro" id="IPR002109">
    <property type="entry name" value="Glutaredoxin"/>
</dbReference>
<keyword evidence="1" id="KW-0812">Transmembrane</keyword>
<dbReference type="AlphaFoldDB" id="A0AAD7EXN3"/>
<organism evidence="3 4">
    <name type="scientific">Mycena albidolilacea</name>
    <dbReference type="NCBI Taxonomy" id="1033008"/>
    <lineage>
        <taxon>Eukaryota</taxon>
        <taxon>Fungi</taxon>
        <taxon>Dikarya</taxon>
        <taxon>Basidiomycota</taxon>
        <taxon>Agaricomycotina</taxon>
        <taxon>Agaricomycetes</taxon>
        <taxon>Agaricomycetidae</taxon>
        <taxon>Agaricales</taxon>
        <taxon>Marasmiineae</taxon>
        <taxon>Mycenaceae</taxon>
        <taxon>Mycena</taxon>
    </lineage>
</organism>
<dbReference type="PROSITE" id="PS51354">
    <property type="entry name" value="GLUTAREDOXIN_2"/>
    <property type="match status" value="1"/>
</dbReference>
<accession>A0AAD7EXN3</accession>
<keyword evidence="1" id="KW-0472">Membrane</keyword>
<dbReference type="Gene3D" id="3.40.30.10">
    <property type="entry name" value="Glutaredoxin"/>
    <property type="match status" value="1"/>
</dbReference>
<reference evidence="3" key="1">
    <citation type="submission" date="2023-03" db="EMBL/GenBank/DDBJ databases">
        <title>Massive genome expansion in bonnet fungi (Mycena s.s.) driven by repeated elements and novel gene families across ecological guilds.</title>
        <authorList>
            <consortium name="Lawrence Berkeley National Laboratory"/>
            <person name="Harder C.B."/>
            <person name="Miyauchi S."/>
            <person name="Viragh M."/>
            <person name="Kuo A."/>
            <person name="Thoen E."/>
            <person name="Andreopoulos B."/>
            <person name="Lu D."/>
            <person name="Skrede I."/>
            <person name="Drula E."/>
            <person name="Henrissat B."/>
            <person name="Morin E."/>
            <person name="Kohler A."/>
            <person name="Barry K."/>
            <person name="LaButti K."/>
            <person name="Morin E."/>
            <person name="Salamov A."/>
            <person name="Lipzen A."/>
            <person name="Mereny Z."/>
            <person name="Hegedus B."/>
            <person name="Baldrian P."/>
            <person name="Stursova M."/>
            <person name="Weitz H."/>
            <person name="Taylor A."/>
            <person name="Grigoriev I.V."/>
            <person name="Nagy L.G."/>
            <person name="Martin F."/>
            <person name="Kauserud H."/>
        </authorList>
    </citation>
    <scope>NUCLEOTIDE SEQUENCE</scope>
    <source>
        <strain evidence="3">CBHHK002</strain>
    </source>
</reference>
<dbReference type="InterPro" id="IPR036249">
    <property type="entry name" value="Thioredoxin-like_sf"/>
</dbReference>
<dbReference type="GO" id="GO:0005801">
    <property type="term" value="C:cis-Golgi network"/>
    <property type="evidence" value="ECO:0007669"/>
    <property type="project" value="TreeGrafter"/>
</dbReference>
<dbReference type="PRINTS" id="PR00160">
    <property type="entry name" value="GLUTAREDOXIN"/>
</dbReference>
<dbReference type="Pfam" id="PF00462">
    <property type="entry name" value="Glutaredoxin"/>
    <property type="match status" value="1"/>
</dbReference>
<dbReference type="PANTHER" id="PTHR45694:SF5">
    <property type="entry name" value="GLUTAREDOXIN 2"/>
    <property type="match status" value="1"/>
</dbReference>
<dbReference type="CDD" id="cd03419">
    <property type="entry name" value="GRX_GRXh_1_2_like"/>
    <property type="match status" value="1"/>
</dbReference>
<gene>
    <name evidence="3" type="ORF">DFH08DRAFT_855558</name>
</gene>
<name>A0AAD7EXN3_9AGAR</name>
<dbReference type="Proteomes" id="UP001218218">
    <property type="component" value="Unassembled WGS sequence"/>
</dbReference>
<evidence type="ECO:0000259" key="2">
    <source>
        <dbReference type="Pfam" id="PF00462"/>
    </source>
</evidence>
<evidence type="ECO:0000313" key="4">
    <source>
        <dbReference type="Proteomes" id="UP001218218"/>
    </source>
</evidence>
<dbReference type="PANTHER" id="PTHR45694">
    <property type="entry name" value="GLUTAREDOXIN 2"/>
    <property type="match status" value="1"/>
</dbReference>
<dbReference type="SUPFAM" id="SSF52833">
    <property type="entry name" value="Thioredoxin-like"/>
    <property type="match status" value="1"/>
</dbReference>
<feature type="transmembrane region" description="Helical" evidence="1">
    <location>
        <begin position="21"/>
        <end position="39"/>
    </location>
</feature>
<protein>
    <submittedName>
        <fullName evidence="3">Thioredoxin-like protein</fullName>
    </submittedName>
</protein>
<keyword evidence="1" id="KW-1133">Transmembrane helix</keyword>
<dbReference type="GO" id="GO:0005796">
    <property type="term" value="C:Golgi lumen"/>
    <property type="evidence" value="ECO:0007669"/>
    <property type="project" value="TreeGrafter"/>
</dbReference>
<dbReference type="InterPro" id="IPR014025">
    <property type="entry name" value="Glutaredoxin_subgr"/>
</dbReference>
<evidence type="ECO:0000313" key="3">
    <source>
        <dbReference type="EMBL" id="KAJ7354631.1"/>
    </source>
</evidence>
<proteinExistence type="predicted"/>
<sequence>MDSKKRMSPPSATPPIRRRRFVVAVVALLAFIYFFGSPFRLPATLKDVSGISRAKIASLVKGSPAAANVDEIFGLLHLVTGDSEHEHILGHTEGFDPTKPVDLELYAAGTDNIDWNKRVVELNERYPLVVFSKSYCPYSKRAKALLATYELSPPPKIIEVDLRDDATQVKTVLTRLTHHSTFPNVIIRGKSVGGSDNLQALHADKSLRRKLEAAGLTIRGDIP</sequence>
<comment type="caution">
    <text evidence="3">The sequence shown here is derived from an EMBL/GenBank/DDBJ whole genome shotgun (WGS) entry which is preliminary data.</text>
</comment>